<dbReference type="AlphaFoldDB" id="A0A7K1FGJ8"/>
<dbReference type="Pfam" id="PF07336">
    <property type="entry name" value="ABATE"/>
    <property type="match status" value="1"/>
</dbReference>
<dbReference type="Pfam" id="PF11706">
    <property type="entry name" value="zf-CGNR"/>
    <property type="match status" value="1"/>
</dbReference>
<dbReference type="Gene3D" id="1.10.3300.10">
    <property type="entry name" value="Jann2411-like domain"/>
    <property type="match status" value="1"/>
</dbReference>
<evidence type="ECO:0000259" key="1">
    <source>
        <dbReference type="Pfam" id="PF11706"/>
    </source>
</evidence>
<dbReference type="SUPFAM" id="SSF160904">
    <property type="entry name" value="Jann2411-like"/>
    <property type="match status" value="1"/>
</dbReference>
<organism evidence="2 3">
    <name type="scientific">Nakamurella alba</name>
    <dbReference type="NCBI Taxonomy" id="2665158"/>
    <lineage>
        <taxon>Bacteria</taxon>
        <taxon>Bacillati</taxon>
        <taxon>Actinomycetota</taxon>
        <taxon>Actinomycetes</taxon>
        <taxon>Nakamurellales</taxon>
        <taxon>Nakamurellaceae</taxon>
        <taxon>Nakamurella</taxon>
    </lineage>
</organism>
<protein>
    <recommendedName>
        <fullName evidence="1">Zinc finger CGNR domain-containing protein</fullName>
    </recommendedName>
</protein>
<keyword evidence="3" id="KW-1185">Reference proteome</keyword>
<comment type="caution">
    <text evidence="2">The sequence shown here is derived from an EMBL/GenBank/DDBJ whole genome shotgun (WGS) entry which is preliminary data.</text>
</comment>
<name>A0A7K1FGJ8_9ACTN</name>
<dbReference type="PANTHER" id="PTHR35525">
    <property type="entry name" value="BLL6575 PROTEIN"/>
    <property type="match status" value="1"/>
</dbReference>
<feature type="domain" description="Zinc finger CGNR" evidence="1">
    <location>
        <begin position="175"/>
        <end position="216"/>
    </location>
</feature>
<dbReference type="Proteomes" id="UP000460221">
    <property type="component" value="Unassembled WGS sequence"/>
</dbReference>
<dbReference type="EMBL" id="WLYK01000001">
    <property type="protein sequence ID" value="MTD12609.1"/>
    <property type="molecule type" value="Genomic_DNA"/>
</dbReference>
<dbReference type="PANTHER" id="PTHR35525:SF3">
    <property type="entry name" value="BLL6575 PROTEIN"/>
    <property type="match status" value="1"/>
</dbReference>
<gene>
    <name evidence="2" type="ORF">GIS00_01450</name>
</gene>
<reference evidence="2 3" key="1">
    <citation type="submission" date="2019-11" db="EMBL/GenBank/DDBJ databases">
        <authorList>
            <person name="Jiang L.-Q."/>
        </authorList>
    </citation>
    <scope>NUCLEOTIDE SEQUENCE [LARGE SCALE GENOMIC DNA]</scope>
    <source>
        <strain evidence="2 3">YIM 132087</strain>
    </source>
</reference>
<evidence type="ECO:0000313" key="3">
    <source>
        <dbReference type="Proteomes" id="UP000460221"/>
    </source>
</evidence>
<proteinExistence type="predicted"/>
<dbReference type="InterPro" id="IPR010852">
    <property type="entry name" value="ABATE"/>
</dbReference>
<accession>A0A7K1FGJ8</accession>
<dbReference type="InterPro" id="IPR021005">
    <property type="entry name" value="Znf_CGNR"/>
</dbReference>
<dbReference type="RefSeq" id="WP_154766644.1">
    <property type="nucleotide sequence ID" value="NZ_WLYK01000001.1"/>
</dbReference>
<dbReference type="InterPro" id="IPR023286">
    <property type="entry name" value="ABATE_dom_sf"/>
</dbReference>
<sequence length="220" mass="23798">MTTPRMAPSLAKRFRSGRVSLDFAHTAATDEWIEPELIGDAAGLERWLGHVLRPMRITTATPAGTRDNDDPTTSADLTTIADLTTSARPTDEVTAAHELRGAILRLARILSRDNDVDDLPGVDVETVNRYAASPPPAPRMAVDGTAAATTATVPQALSVLARDAVDLFTGPLAHRIRECEADGCAFLFVDASRPGTRRWCSMERCGNLLKVRKHRSTTTP</sequence>
<evidence type="ECO:0000313" key="2">
    <source>
        <dbReference type="EMBL" id="MTD12609.1"/>
    </source>
</evidence>